<evidence type="ECO:0000313" key="7">
    <source>
        <dbReference type="EMBL" id="GET38597.1"/>
    </source>
</evidence>
<evidence type="ECO:0000256" key="5">
    <source>
        <dbReference type="SAM" id="Phobius"/>
    </source>
</evidence>
<feature type="domain" description="PBP" evidence="6">
    <location>
        <begin position="29"/>
        <end position="320"/>
    </location>
</feature>
<reference evidence="7" key="1">
    <citation type="submission" date="2019-10" db="EMBL/GenBank/DDBJ databases">
        <title>Draft genome sequece of Microseira wollei NIES-4236.</title>
        <authorList>
            <person name="Yamaguchi H."/>
            <person name="Suzuki S."/>
            <person name="Kawachi M."/>
        </authorList>
    </citation>
    <scope>NUCLEOTIDE SEQUENCE</scope>
    <source>
        <strain evidence="7">NIES-4236</strain>
    </source>
</reference>
<comment type="caution">
    <text evidence="7">The sequence shown here is derived from an EMBL/GenBank/DDBJ whole genome shotgun (WGS) entry which is preliminary data.</text>
</comment>
<dbReference type="Pfam" id="PF12849">
    <property type="entry name" value="PBP_like_2"/>
    <property type="match status" value="1"/>
</dbReference>
<accession>A0AAV3X6U8</accession>
<dbReference type="GO" id="GO:0043190">
    <property type="term" value="C:ATP-binding cassette (ABC) transporter complex"/>
    <property type="evidence" value="ECO:0007669"/>
    <property type="project" value="InterPro"/>
</dbReference>
<sequence length="350" mass="37467">MALSSTTLRRAVVASAVTVGVVGGFVYTATSQTASVTLNGAGATFPAPLYQRYFQQFSQKNPNIRVNYQAVGSGAGIRQMIAGTVDFAGSDVAMKDDEMGKVSRGVIFIPTAGGPVAVVYNLPGVNNLKLSREALPGIFSGQITSWNDPKIASANPGVNLPNQPIRLAVRADSSGTSFIFSNHLSAINPYFRGRVTASTTPNWPGNPLRGQGNPGVAQSVRQTRGAIGYVEYSFAKSANMQMAQLQNRSNAYVAPSMEAANQALSGVDFNQDFRVNFTEFGNPNQGYPIVGLTWMMVYKQYPQPGKADAVKRLVQWVMTDGQQINDDLSYTRIPAPIASRVVQAVNSGVR</sequence>
<gene>
    <name evidence="7" type="ORF">MiSe_33550</name>
</gene>
<dbReference type="GO" id="GO:0035435">
    <property type="term" value="P:phosphate ion transmembrane transport"/>
    <property type="evidence" value="ECO:0007669"/>
    <property type="project" value="InterPro"/>
</dbReference>
<keyword evidence="5" id="KW-0472">Membrane</keyword>
<evidence type="ECO:0000256" key="3">
    <source>
        <dbReference type="ARBA" id="ARBA00022592"/>
    </source>
</evidence>
<evidence type="ECO:0000313" key="8">
    <source>
        <dbReference type="Proteomes" id="UP001050975"/>
    </source>
</evidence>
<dbReference type="PIRSF" id="PIRSF002756">
    <property type="entry name" value="PstS"/>
    <property type="match status" value="1"/>
</dbReference>
<dbReference type="Gene3D" id="3.40.190.10">
    <property type="entry name" value="Periplasmic binding protein-like II"/>
    <property type="match status" value="2"/>
</dbReference>
<keyword evidence="8" id="KW-1185">Reference proteome</keyword>
<proteinExistence type="inferred from homology"/>
<keyword evidence="2 4" id="KW-0813">Transport</keyword>
<dbReference type="EMBL" id="BLAY01000048">
    <property type="protein sequence ID" value="GET38597.1"/>
    <property type="molecule type" value="Genomic_DNA"/>
</dbReference>
<dbReference type="SUPFAM" id="SSF53850">
    <property type="entry name" value="Periplasmic binding protein-like II"/>
    <property type="match status" value="1"/>
</dbReference>
<name>A0AAV3X6U8_9CYAN</name>
<keyword evidence="5" id="KW-1133">Transmembrane helix</keyword>
<evidence type="ECO:0000259" key="6">
    <source>
        <dbReference type="Pfam" id="PF12849"/>
    </source>
</evidence>
<keyword evidence="5" id="KW-0812">Transmembrane</keyword>
<dbReference type="Proteomes" id="UP001050975">
    <property type="component" value="Unassembled WGS sequence"/>
</dbReference>
<dbReference type="InterPro" id="IPR050962">
    <property type="entry name" value="Phosphate-bind_PstS"/>
</dbReference>
<organism evidence="7 8">
    <name type="scientific">Microseira wollei NIES-4236</name>
    <dbReference type="NCBI Taxonomy" id="2530354"/>
    <lineage>
        <taxon>Bacteria</taxon>
        <taxon>Bacillati</taxon>
        <taxon>Cyanobacteriota</taxon>
        <taxon>Cyanophyceae</taxon>
        <taxon>Oscillatoriophycideae</taxon>
        <taxon>Aerosakkonematales</taxon>
        <taxon>Aerosakkonemataceae</taxon>
        <taxon>Microseira</taxon>
    </lineage>
</organism>
<dbReference type="PANTHER" id="PTHR42996">
    <property type="entry name" value="PHOSPHATE-BINDING PROTEIN PSTS"/>
    <property type="match status" value="1"/>
</dbReference>
<dbReference type="InterPro" id="IPR005673">
    <property type="entry name" value="ABC_phos-bd_PstS"/>
</dbReference>
<dbReference type="InterPro" id="IPR024370">
    <property type="entry name" value="PBP_domain"/>
</dbReference>
<protein>
    <recommendedName>
        <fullName evidence="4">Phosphate-binding protein</fullName>
    </recommendedName>
</protein>
<comment type="similarity">
    <text evidence="1 4">Belongs to the PstS family.</text>
</comment>
<feature type="transmembrane region" description="Helical" evidence="5">
    <location>
        <begin position="12"/>
        <end position="30"/>
    </location>
</feature>
<evidence type="ECO:0000256" key="4">
    <source>
        <dbReference type="PIRNR" id="PIRNR002756"/>
    </source>
</evidence>
<dbReference type="CDD" id="cd13565">
    <property type="entry name" value="PBP2_PstS"/>
    <property type="match status" value="1"/>
</dbReference>
<dbReference type="RefSeq" id="WP_226582518.1">
    <property type="nucleotide sequence ID" value="NZ_BLAY01000048.1"/>
</dbReference>
<dbReference type="AlphaFoldDB" id="A0AAV3X6U8"/>
<evidence type="ECO:0000256" key="2">
    <source>
        <dbReference type="ARBA" id="ARBA00022448"/>
    </source>
</evidence>
<keyword evidence="3 4" id="KW-0592">Phosphate transport</keyword>
<dbReference type="GO" id="GO:0042301">
    <property type="term" value="F:phosphate ion binding"/>
    <property type="evidence" value="ECO:0007669"/>
    <property type="project" value="InterPro"/>
</dbReference>
<evidence type="ECO:0000256" key="1">
    <source>
        <dbReference type="ARBA" id="ARBA00008725"/>
    </source>
</evidence>
<dbReference type="NCBIfam" id="TIGR00975">
    <property type="entry name" value="3a0107s03"/>
    <property type="match status" value="1"/>
</dbReference>
<dbReference type="PANTHER" id="PTHR42996:SF1">
    <property type="entry name" value="PHOSPHATE-BINDING PROTEIN PSTS"/>
    <property type="match status" value="1"/>
</dbReference>